<proteinExistence type="predicted"/>
<protein>
    <recommendedName>
        <fullName evidence="2">WxL domain-containing protein</fullName>
    </recommendedName>
</protein>
<evidence type="ECO:0000259" key="2">
    <source>
        <dbReference type="Pfam" id="PF13731"/>
    </source>
</evidence>
<dbReference type="Pfam" id="PF13731">
    <property type="entry name" value="WxL"/>
    <property type="match status" value="1"/>
</dbReference>
<feature type="domain" description="WxL" evidence="2">
    <location>
        <begin position="76"/>
        <end position="238"/>
    </location>
</feature>
<organism evidence="3 4">
    <name type="scientific">Bombilactobacillus bombi</name>
    <dbReference type="NCBI Taxonomy" id="1303590"/>
    <lineage>
        <taxon>Bacteria</taxon>
        <taxon>Bacillati</taxon>
        <taxon>Bacillota</taxon>
        <taxon>Bacilli</taxon>
        <taxon>Lactobacillales</taxon>
        <taxon>Lactobacillaceae</taxon>
        <taxon>Bombilactobacillus</taxon>
    </lineage>
</organism>
<evidence type="ECO:0000313" key="4">
    <source>
        <dbReference type="Proteomes" id="UP000284109"/>
    </source>
</evidence>
<feature type="signal peptide" evidence="1">
    <location>
        <begin position="1"/>
        <end position="28"/>
    </location>
</feature>
<evidence type="ECO:0000313" key="3">
    <source>
        <dbReference type="EMBL" id="RHW51377.1"/>
    </source>
</evidence>
<dbReference type="InterPro" id="IPR027994">
    <property type="entry name" value="WxL_dom"/>
</dbReference>
<keyword evidence="1" id="KW-0732">Signal</keyword>
<reference evidence="3 4" key="1">
    <citation type="submission" date="2018-07" db="EMBL/GenBank/DDBJ databases">
        <title>Genome sequences of six Lactobacillus spp. isolated from bumble bee guts.</title>
        <authorList>
            <person name="Motta E.V.S."/>
            <person name="Moran N.A."/>
        </authorList>
    </citation>
    <scope>NUCLEOTIDE SEQUENCE [LARGE SCALE GENOMIC DNA]</scope>
    <source>
        <strain evidence="3 4">BI-1.1</strain>
    </source>
</reference>
<keyword evidence="4" id="KW-1185">Reference proteome</keyword>
<dbReference type="OrthoDB" id="2149740at2"/>
<dbReference type="AlphaFoldDB" id="A0A417ZI59"/>
<name>A0A417ZI59_9LACO</name>
<accession>A0A417ZI59</accession>
<dbReference type="EMBL" id="QOCR01000002">
    <property type="protein sequence ID" value="RHW51377.1"/>
    <property type="molecule type" value="Genomic_DNA"/>
</dbReference>
<evidence type="ECO:0000256" key="1">
    <source>
        <dbReference type="SAM" id="SignalP"/>
    </source>
</evidence>
<gene>
    <name evidence="3" type="ORF">DS831_04970</name>
</gene>
<dbReference type="Proteomes" id="UP000284109">
    <property type="component" value="Unassembled WGS sequence"/>
</dbReference>
<feature type="chain" id="PRO_5019066133" description="WxL domain-containing protein" evidence="1">
    <location>
        <begin position="29"/>
        <end position="242"/>
    </location>
</feature>
<sequence>MKMNKLFSSIAASAMVLTALAPAAVANAATGHPTAVSGSGVGAYTDGNLPMATSAAENVQDGSATAQSDASVKVIDGFLVLQSVPDFGFGTSVAGQTVPLYDFSDIAKNDGNQNGQLQVIDSRQSTPGAKDGMGFNVTAKLDNFTSSEAKPQKGGNFALTFGRITEEKSGSAFNLITDKDARAEEGATTPTTVLNALDKHSYGNHTFYYKANSNDAKLSVPDNTSAGSWTSVITWTLNGKAV</sequence>
<dbReference type="RefSeq" id="WP_118900979.1">
    <property type="nucleotide sequence ID" value="NZ_QOCR01000002.1"/>
</dbReference>
<comment type="caution">
    <text evidence="3">The sequence shown here is derived from an EMBL/GenBank/DDBJ whole genome shotgun (WGS) entry which is preliminary data.</text>
</comment>